<dbReference type="Pfam" id="PF06999">
    <property type="entry name" value="Suc_Fer-like"/>
    <property type="match status" value="1"/>
</dbReference>
<dbReference type="SUPFAM" id="SSF52833">
    <property type="entry name" value="Thioredoxin-like"/>
    <property type="match status" value="1"/>
</dbReference>
<accession>A0A835QDZ6</accession>
<keyword evidence="2" id="KW-0812">Transmembrane</keyword>
<feature type="region of interest" description="Disordered" evidence="1">
    <location>
        <begin position="350"/>
        <end position="374"/>
    </location>
</feature>
<dbReference type="FunFam" id="3.40.30.10:FF:000213">
    <property type="entry name" value="APD1p protein"/>
    <property type="match status" value="1"/>
</dbReference>
<reference evidence="3 4" key="1">
    <citation type="journal article" date="2020" name="Nat. Food">
        <title>A phased Vanilla planifolia genome enables genetic improvement of flavour and production.</title>
        <authorList>
            <person name="Hasing T."/>
            <person name="Tang H."/>
            <person name="Brym M."/>
            <person name="Khazi F."/>
            <person name="Huang T."/>
            <person name="Chambers A.H."/>
        </authorList>
    </citation>
    <scope>NUCLEOTIDE SEQUENCE [LARGE SCALE GENOMIC DNA]</scope>
    <source>
        <tissue evidence="3">Leaf</tissue>
    </source>
</reference>
<dbReference type="OrthoDB" id="10253744at2759"/>
<dbReference type="PANTHER" id="PTHR31902:SF14">
    <property type="entry name" value="ACTIN PATCHES DISTAL PROTEIN 1"/>
    <property type="match status" value="1"/>
</dbReference>
<dbReference type="PANTHER" id="PTHR31902">
    <property type="entry name" value="ACTIN PATCHES DISTAL PROTEIN 1"/>
    <property type="match status" value="1"/>
</dbReference>
<gene>
    <name evidence="3" type="ORF">HPP92_018228</name>
</gene>
<sequence>MSAVENKLFLHKGPKRKMSAFVFRWSLSLLFSVHRLPRSFAIHRARLFSGMEDALRSSPIAFGGGLSAGEEGFQGADQGSQIGSAVGSLQGEGILSAGGDGGSGSDPEFGFQRPEVGKEVLVGTVQFYERHVFLCYKTPQVWPPHVEAAEFDRLPRLFSAVLAAKKGEMKKRTRLTICEGEDGTESSNGDVLIFPDMIRYRRLTHFDVEHLVEEVLVKETQWLPGAVETLTGSFVFVCAHGTRDRRCGVCGPVLIRKFKEEINSRGLQGQVSVSACSHIGEHKYAGNVIIFSSSASGEVTGHWYGYVTPVDVPLLLDQHIGKGEIVDYLWRGQMGVKEEDQRKFLQQRLQANAETEDITPKSPQQTPEPAPTGGCCQGSAAAACCQNGPSNETSANPRPKSGPEETHNISPQPRNKETKSKTGSRRACKVPTWFESWEREDTYAALAVVAALASVAVAYGCYRQLR</sequence>
<feature type="region of interest" description="Disordered" evidence="1">
    <location>
        <begin position="386"/>
        <end position="425"/>
    </location>
</feature>
<keyword evidence="2" id="KW-1133">Transmembrane helix</keyword>
<evidence type="ECO:0000256" key="1">
    <source>
        <dbReference type="SAM" id="MobiDB-lite"/>
    </source>
</evidence>
<evidence type="ECO:0000313" key="4">
    <source>
        <dbReference type="Proteomes" id="UP000639772"/>
    </source>
</evidence>
<protein>
    <recommendedName>
        <fullName evidence="5">Altered inheritance of mitochondria protein 32</fullName>
    </recommendedName>
</protein>
<evidence type="ECO:0008006" key="5">
    <source>
        <dbReference type="Google" id="ProtNLM"/>
    </source>
</evidence>
<organism evidence="3 4">
    <name type="scientific">Vanilla planifolia</name>
    <name type="common">Vanilla</name>
    <dbReference type="NCBI Taxonomy" id="51239"/>
    <lineage>
        <taxon>Eukaryota</taxon>
        <taxon>Viridiplantae</taxon>
        <taxon>Streptophyta</taxon>
        <taxon>Embryophyta</taxon>
        <taxon>Tracheophyta</taxon>
        <taxon>Spermatophyta</taxon>
        <taxon>Magnoliopsida</taxon>
        <taxon>Liliopsida</taxon>
        <taxon>Asparagales</taxon>
        <taxon>Orchidaceae</taxon>
        <taxon>Vanilloideae</taxon>
        <taxon>Vanilleae</taxon>
        <taxon>Vanilla</taxon>
    </lineage>
</organism>
<evidence type="ECO:0000256" key="2">
    <source>
        <dbReference type="SAM" id="Phobius"/>
    </source>
</evidence>
<dbReference type="CDD" id="cd03062">
    <property type="entry name" value="TRX_Fd_Sucrase"/>
    <property type="match status" value="1"/>
</dbReference>
<feature type="transmembrane region" description="Helical" evidence="2">
    <location>
        <begin position="443"/>
        <end position="462"/>
    </location>
</feature>
<comment type="caution">
    <text evidence="3">The sequence shown here is derived from an EMBL/GenBank/DDBJ whole genome shotgun (WGS) entry which is preliminary data.</text>
</comment>
<dbReference type="InterPro" id="IPR036249">
    <property type="entry name" value="Thioredoxin-like_sf"/>
</dbReference>
<keyword evidence="2" id="KW-0472">Membrane</keyword>
<dbReference type="InterPro" id="IPR009737">
    <property type="entry name" value="Aim32/Apd1-like"/>
</dbReference>
<dbReference type="AlphaFoldDB" id="A0A835QDZ6"/>
<dbReference type="Proteomes" id="UP000639772">
    <property type="component" value="Chromosome 9"/>
</dbReference>
<evidence type="ECO:0000313" key="3">
    <source>
        <dbReference type="EMBL" id="KAG0468900.1"/>
    </source>
</evidence>
<proteinExistence type="predicted"/>
<dbReference type="EMBL" id="JADCNM010000009">
    <property type="protein sequence ID" value="KAG0468900.1"/>
    <property type="molecule type" value="Genomic_DNA"/>
</dbReference>
<dbReference type="Gene3D" id="3.40.30.10">
    <property type="entry name" value="Glutaredoxin"/>
    <property type="match status" value="1"/>
</dbReference>
<name>A0A835QDZ6_VANPL</name>